<name>A0ABP0NG32_9DINO</name>
<comment type="caution">
    <text evidence="1">The sequence shown here is derived from an EMBL/GenBank/DDBJ whole genome shotgun (WGS) entry which is preliminary data.</text>
</comment>
<gene>
    <name evidence="1" type="ORF">CCMP2556_LOCUS30730</name>
</gene>
<proteinExistence type="predicted"/>
<accession>A0ABP0NG32</accession>
<dbReference type="Proteomes" id="UP001642484">
    <property type="component" value="Unassembled WGS sequence"/>
</dbReference>
<sequence>MESTDSEHWLRGCYGCFGGFIGGFTAVPTGASTDRRAFLAAGFLDAKQSGRADDLHADEGEGRSKRACSLAFWAFRACGVTGITYDDRGTALAQSLRETLSMSYGCMVWKCKGSDQLV</sequence>
<dbReference type="EMBL" id="CAXAMN010021696">
    <property type="protein sequence ID" value="CAK9062504.1"/>
    <property type="molecule type" value="Genomic_DNA"/>
</dbReference>
<organism evidence="1 2">
    <name type="scientific">Durusdinium trenchii</name>
    <dbReference type="NCBI Taxonomy" id="1381693"/>
    <lineage>
        <taxon>Eukaryota</taxon>
        <taxon>Sar</taxon>
        <taxon>Alveolata</taxon>
        <taxon>Dinophyceae</taxon>
        <taxon>Suessiales</taxon>
        <taxon>Symbiodiniaceae</taxon>
        <taxon>Durusdinium</taxon>
    </lineage>
</organism>
<evidence type="ECO:0000313" key="1">
    <source>
        <dbReference type="EMBL" id="CAK9062504.1"/>
    </source>
</evidence>
<reference evidence="1 2" key="1">
    <citation type="submission" date="2024-02" db="EMBL/GenBank/DDBJ databases">
        <authorList>
            <person name="Chen Y."/>
            <person name="Shah S."/>
            <person name="Dougan E. K."/>
            <person name="Thang M."/>
            <person name="Chan C."/>
        </authorList>
    </citation>
    <scope>NUCLEOTIDE SEQUENCE [LARGE SCALE GENOMIC DNA]</scope>
</reference>
<evidence type="ECO:0000313" key="2">
    <source>
        <dbReference type="Proteomes" id="UP001642484"/>
    </source>
</evidence>
<keyword evidence="2" id="KW-1185">Reference proteome</keyword>
<protein>
    <submittedName>
        <fullName evidence="1">Uncharacterized protein</fullName>
    </submittedName>
</protein>